<evidence type="ECO:0000313" key="2">
    <source>
        <dbReference type="Proteomes" id="UP000558192"/>
    </source>
</evidence>
<name>A0A7X5Y7A6_9SPHN</name>
<protein>
    <recommendedName>
        <fullName evidence="3">PqqD family protein</fullName>
    </recommendedName>
</protein>
<evidence type="ECO:0000313" key="1">
    <source>
        <dbReference type="EMBL" id="NJC06120.1"/>
    </source>
</evidence>
<organism evidence="1 2">
    <name type="scientific">Sphingomonas kaistensis</name>
    <dbReference type="NCBI Taxonomy" id="298708"/>
    <lineage>
        <taxon>Bacteria</taxon>
        <taxon>Pseudomonadati</taxon>
        <taxon>Pseudomonadota</taxon>
        <taxon>Alphaproteobacteria</taxon>
        <taxon>Sphingomonadales</taxon>
        <taxon>Sphingomonadaceae</taxon>
        <taxon>Sphingomonas</taxon>
    </lineage>
</organism>
<proteinExistence type="predicted"/>
<dbReference type="InterPro" id="IPR008792">
    <property type="entry name" value="PQQD"/>
</dbReference>
<dbReference type="RefSeq" id="WP_168069108.1">
    <property type="nucleotide sequence ID" value="NZ_JAATJC010000001.1"/>
</dbReference>
<dbReference type="InterPro" id="IPR041881">
    <property type="entry name" value="PqqD_sf"/>
</dbReference>
<dbReference type="AlphaFoldDB" id="A0A7X5Y7A6"/>
<dbReference type="Gene3D" id="1.10.10.1150">
    <property type="entry name" value="Coenzyme PQQ synthesis protein D (PqqD)"/>
    <property type="match status" value="1"/>
</dbReference>
<dbReference type="Pfam" id="PF05402">
    <property type="entry name" value="PqqD"/>
    <property type="match status" value="1"/>
</dbReference>
<gene>
    <name evidence="1" type="ORF">GGQ97_001913</name>
</gene>
<dbReference type="Proteomes" id="UP000558192">
    <property type="component" value="Unassembled WGS sequence"/>
</dbReference>
<keyword evidence="2" id="KW-1185">Reference proteome</keyword>
<sequence length="89" mass="9874">MSATYRRTAATMSTDVGDDVVALQADRGFAYGMEEVTATVWRLLEEPRGIDDLVARLTSEYEVDDAQCRAEVVALLEQMTSEGLVEEVR</sequence>
<comment type="caution">
    <text evidence="1">The sequence shown here is derived from an EMBL/GenBank/DDBJ whole genome shotgun (WGS) entry which is preliminary data.</text>
</comment>
<accession>A0A7X5Y7A6</accession>
<dbReference type="EMBL" id="JAATJC010000001">
    <property type="protein sequence ID" value="NJC06120.1"/>
    <property type="molecule type" value="Genomic_DNA"/>
</dbReference>
<evidence type="ECO:0008006" key="3">
    <source>
        <dbReference type="Google" id="ProtNLM"/>
    </source>
</evidence>
<reference evidence="1 2" key="1">
    <citation type="submission" date="2020-03" db="EMBL/GenBank/DDBJ databases">
        <title>Genomic Encyclopedia of Type Strains, Phase IV (KMG-IV): sequencing the most valuable type-strain genomes for metagenomic binning, comparative biology and taxonomic classification.</title>
        <authorList>
            <person name="Goeker M."/>
        </authorList>
    </citation>
    <scope>NUCLEOTIDE SEQUENCE [LARGE SCALE GENOMIC DNA]</scope>
    <source>
        <strain evidence="1 2">DSM 16846</strain>
    </source>
</reference>